<protein>
    <submittedName>
        <fullName evidence="1">Uncharacterized protein</fullName>
    </submittedName>
</protein>
<gene>
    <name evidence="1" type="ORF">MSG28_001949</name>
</gene>
<dbReference type="Proteomes" id="UP001064048">
    <property type="component" value="Chromosome 3"/>
</dbReference>
<name>A0ACC0JTP3_CHOFU</name>
<accession>A0ACC0JTP3</accession>
<dbReference type="EMBL" id="CM046103">
    <property type="protein sequence ID" value="KAI8427396.1"/>
    <property type="molecule type" value="Genomic_DNA"/>
</dbReference>
<sequence length="131" mass="14322">MKLVFNSVSESVQCTVAAAGINMDPDPVMVGLVMNFEEIALWAELTPFPVLARVLALVHVLVLVHDRVVFGLLSLATLKNKLKGINNLKEESTEDTTSSNQQTVTLCMSSDYGWLDTSLQVTTGKLYSGYK</sequence>
<keyword evidence="2" id="KW-1185">Reference proteome</keyword>
<proteinExistence type="predicted"/>
<evidence type="ECO:0000313" key="2">
    <source>
        <dbReference type="Proteomes" id="UP001064048"/>
    </source>
</evidence>
<comment type="caution">
    <text evidence="1">The sequence shown here is derived from an EMBL/GenBank/DDBJ whole genome shotgun (WGS) entry which is preliminary data.</text>
</comment>
<evidence type="ECO:0000313" key="1">
    <source>
        <dbReference type="EMBL" id="KAI8427396.1"/>
    </source>
</evidence>
<organism evidence="1 2">
    <name type="scientific">Choristoneura fumiferana</name>
    <name type="common">Spruce budworm moth</name>
    <name type="synonym">Archips fumiferana</name>
    <dbReference type="NCBI Taxonomy" id="7141"/>
    <lineage>
        <taxon>Eukaryota</taxon>
        <taxon>Metazoa</taxon>
        <taxon>Ecdysozoa</taxon>
        <taxon>Arthropoda</taxon>
        <taxon>Hexapoda</taxon>
        <taxon>Insecta</taxon>
        <taxon>Pterygota</taxon>
        <taxon>Neoptera</taxon>
        <taxon>Endopterygota</taxon>
        <taxon>Lepidoptera</taxon>
        <taxon>Glossata</taxon>
        <taxon>Ditrysia</taxon>
        <taxon>Tortricoidea</taxon>
        <taxon>Tortricidae</taxon>
        <taxon>Tortricinae</taxon>
        <taxon>Choristoneura</taxon>
    </lineage>
</organism>
<reference evidence="1 2" key="1">
    <citation type="journal article" date="2022" name="Genome Biol. Evol.">
        <title>The Spruce Budworm Genome: Reconstructing the Evolutionary History of Antifreeze Proteins.</title>
        <authorList>
            <person name="Beliveau C."/>
            <person name="Gagne P."/>
            <person name="Picq S."/>
            <person name="Vernygora O."/>
            <person name="Keeling C.I."/>
            <person name="Pinkney K."/>
            <person name="Doucet D."/>
            <person name="Wen F."/>
            <person name="Johnston J.S."/>
            <person name="Maaroufi H."/>
            <person name="Boyle B."/>
            <person name="Laroche J."/>
            <person name="Dewar K."/>
            <person name="Juretic N."/>
            <person name="Blackburn G."/>
            <person name="Nisole A."/>
            <person name="Brunet B."/>
            <person name="Brandao M."/>
            <person name="Lumley L."/>
            <person name="Duan J."/>
            <person name="Quan G."/>
            <person name="Lucarotti C.J."/>
            <person name="Roe A.D."/>
            <person name="Sperling F.A.H."/>
            <person name="Levesque R.C."/>
            <person name="Cusson M."/>
        </authorList>
    </citation>
    <scope>NUCLEOTIDE SEQUENCE [LARGE SCALE GENOMIC DNA]</scope>
    <source>
        <strain evidence="1">Glfc:IPQL:Cfum</strain>
    </source>
</reference>